<sequence length="252" mass="26964">MGPRPARVFARRVLGSALASIILAGTAAADPSQETGRTSFALKRLLYFSSLDVTRDNAYAAIGMRFVPAGAGASSPIGAVTAGTGWYRYRRRRHAKRWFHAAIGGAGIAAGYRFERPRYGVTVLAGPAVERQTLSRPDPGNTAEGTRIAARGALDTWAKPAPHILATGYVSASTFDGLWYARAFAGHELRPDLFVGPELVGIGNNSYDERRIGAALLGAPLGWLRGNVAAGLRLRRDGARDGYLTGGLWHRF</sequence>
<accession>A0ABT3HCP6</accession>
<name>A0ABT3HCP6_9HYPH</name>
<evidence type="ECO:0000313" key="3">
    <source>
        <dbReference type="Proteomes" id="UP001209755"/>
    </source>
</evidence>
<dbReference type="InterPro" id="IPR031485">
    <property type="entry name" value="CBP_BcsS"/>
</dbReference>
<dbReference type="Proteomes" id="UP001209755">
    <property type="component" value="Unassembled WGS sequence"/>
</dbReference>
<evidence type="ECO:0000256" key="1">
    <source>
        <dbReference type="SAM" id="SignalP"/>
    </source>
</evidence>
<feature type="signal peptide" evidence="1">
    <location>
        <begin position="1"/>
        <end position="29"/>
    </location>
</feature>
<organism evidence="2 3">
    <name type="scientific">Rhodobium gokarnense</name>
    <dbReference type="NCBI Taxonomy" id="364296"/>
    <lineage>
        <taxon>Bacteria</taxon>
        <taxon>Pseudomonadati</taxon>
        <taxon>Pseudomonadota</taxon>
        <taxon>Alphaproteobacteria</taxon>
        <taxon>Hyphomicrobiales</taxon>
        <taxon>Rhodobiaceae</taxon>
        <taxon>Rhodobium</taxon>
    </lineage>
</organism>
<feature type="chain" id="PRO_5046585849" description="Cellulose biosynthesis protein BcsS" evidence="1">
    <location>
        <begin position="30"/>
        <end position="252"/>
    </location>
</feature>
<gene>
    <name evidence="2" type="ORF">M2319_002479</name>
</gene>
<dbReference type="EMBL" id="JAOQNS010000006">
    <property type="protein sequence ID" value="MCW2308140.1"/>
    <property type="molecule type" value="Genomic_DNA"/>
</dbReference>
<comment type="caution">
    <text evidence="2">The sequence shown here is derived from an EMBL/GenBank/DDBJ whole genome shotgun (WGS) entry which is preliminary data.</text>
</comment>
<proteinExistence type="predicted"/>
<evidence type="ECO:0000313" key="2">
    <source>
        <dbReference type="EMBL" id="MCW2308140.1"/>
    </source>
</evidence>
<protein>
    <recommendedName>
        <fullName evidence="4">Cellulose biosynthesis protein BcsS</fullName>
    </recommendedName>
</protein>
<keyword evidence="1" id="KW-0732">Signal</keyword>
<dbReference type="RefSeq" id="WP_264601764.1">
    <property type="nucleotide sequence ID" value="NZ_JAOQNS010000006.1"/>
</dbReference>
<reference evidence="3" key="1">
    <citation type="submission" date="2023-07" db="EMBL/GenBank/DDBJ databases">
        <title>Genome sequencing of Purple Non-Sulfur Bacteria from various extreme environments.</title>
        <authorList>
            <person name="Mayer M."/>
        </authorList>
    </citation>
    <scope>NUCLEOTIDE SEQUENCE [LARGE SCALE GENOMIC DNA]</scope>
    <source>
        <strain evidence="3">DSM 17935</strain>
    </source>
</reference>
<keyword evidence="3" id="KW-1185">Reference proteome</keyword>
<evidence type="ECO:0008006" key="4">
    <source>
        <dbReference type="Google" id="ProtNLM"/>
    </source>
</evidence>
<dbReference type="Pfam" id="PF17036">
    <property type="entry name" value="CBP_BcsS"/>
    <property type="match status" value="1"/>
</dbReference>